<feature type="domain" description="GST N-terminal" evidence="2">
    <location>
        <begin position="2"/>
        <end position="84"/>
    </location>
</feature>
<dbReference type="Pfam" id="PF02798">
    <property type="entry name" value="GST_N"/>
    <property type="match status" value="1"/>
</dbReference>
<organism evidence="4 5">
    <name type="scientific">Labrys wisconsinensis</name>
    <dbReference type="NCBI Taxonomy" id="425677"/>
    <lineage>
        <taxon>Bacteria</taxon>
        <taxon>Pseudomonadati</taxon>
        <taxon>Pseudomonadota</taxon>
        <taxon>Alphaproteobacteria</taxon>
        <taxon>Hyphomicrobiales</taxon>
        <taxon>Xanthobacteraceae</taxon>
        <taxon>Labrys</taxon>
    </lineage>
</organism>
<dbReference type="InterPro" id="IPR010987">
    <property type="entry name" value="Glutathione-S-Trfase_C-like"/>
</dbReference>
<name>A0ABU0JLE5_9HYPH</name>
<gene>
    <name evidence="4" type="ORF">QO011_008158</name>
</gene>
<evidence type="ECO:0000256" key="1">
    <source>
        <dbReference type="RuleBase" id="RU003494"/>
    </source>
</evidence>
<reference evidence="4 5" key="1">
    <citation type="submission" date="2023-07" db="EMBL/GenBank/DDBJ databases">
        <title>Genomic Encyclopedia of Type Strains, Phase IV (KMG-IV): sequencing the most valuable type-strain genomes for metagenomic binning, comparative biology and taxonomic classification.</title>
        <authorList>
            <person name="Goeker M."/>
        </authorList>
    </citation>
    <scope>NUCLEOTIDE SEQUENCE [LARGE SCALE GENOMIC DNA]</scope>
    <source>
        <strain evidence="4 5">DSM 19619</strain>
    </source>
</reference>
<accession>A0ABU0JLE5</accession>
<dbReference type="SFLD" id="SFLDG00358">
    <property type="entry name" value="Main_(cytGST)"/>
    <property type="match status" value="1"/>
</dbReference>
<comment type="similarity">
    <text evidence="1">Belongs to the GST superfamily.</text>
</comment>
<proteinExistence type="inferred from homology"/>
<dbReference type="Pfam" id="PF00043">
    <property type="entry name" value="GST_C"/>
    <property type="match status" value="1"/>
</dbReference>
<dbReference type="Gene3D" id="1.20.1050.10">
    <property type="match status" value="1"/>
</dbReference>
<dbReference type="InterPro" id="IPR004045">
    <property type="entry name" value="Glutathione_S-Trfase_N"/>
</dbReference>
<evidence type="ECO:0000313" key="5">
    <source>
        <dbReference type="Proteomes" id="UP001242480"/>
    </source>
</evidence>
<protein>
    <submittedName>
        <fullName evidence="4">Glutathione S-transferase</fullName>
        <ecNumber evidence="4">2.5.1.18</ecNumber>
    </submittedName>
</protein>
<dbReference type="SUPFAM" id="SSF52833">
    <property type="entry name" value="Thioredoxin-like"/>
    <property type="match status" value="1"/>
</dbReference>
<dbReference type="InterPro" id="IPR036249">
    <property type="entry name" value="Thioredoxin-like_sf"/>
</dbReference>
<comment type="caution">
    <text evidence="4">The sequence shown here is derived from an EMBL/GenBank/DDBJ whole genome shotgun (WGS) entry which is preliminary data.</text>
</comment>
<feature type="domain" description="GST C-terminal" evidence="3">
    <location>
        <begin position="87"/>
        <end position="211"/>
    </location>
</feature>
<dbReference type="PANTHER" id="PTHR44051">
    <property type="entry name" value="GLUTATHIONE S-TRANSFERASE-RELATED"/>
    <property type="match status" value="1"/>
</dbReference>
<dbReference type="GO" id="GO:0004364">
    <property type="term" value="F:glutathione transferase activity"/>
    <property type="evidence" value="ECO:0007669"/>
    <property type="project" value="UniProtKB-EC"/>
</dbReference>
<dbReference type="PROSITE" id="PS50405">
    <property type="entry name" value="GST_CTER"/>
    <property type="match status" value="1"/>
</dbReference>
<dbReference type="InterPro" id="IPR040079">
    <property type="entry name" value="Glutathione_S-Trfase"/>
</dbReference>
<keyword evidence="4" id="KW-0808">Transferase</keyword>
<sequence length="211" mass="23769">MAEYKLYGFGESGNSYKAALMLTLSGCDWECIPVDFFAGETRGEAFRSTVNEMGEAPVLVHGDMMLSQSGVILDYLAARVGRFEPRSEEERQEIWRWILFDNHKFTSYLATLRFLVGLQKTGETPVTEWLRGRVKGAFAIVEKHLDGRDFLVAGRPTIADLSLAGYVYYEEETGLDRSAYPRIGAWAQRIAALPGWRPPYELMPSVLKAKA</sequence>
<dbReference type="InterPro" id="IPR004046">
    <property type="entry name" value="GST_C"/>
</dbReference>
<dbReference type="EC" id="2.5.1.18" evidence="4"/>
<dbReference type="SFLD" id="SFLDS00019">
    <property type="entry name" value="Glutathione_Transferase_(cytos"/>
    <property type="match status" value="1"/>
</dbReference>
<dbReference type="Gene3D" id="3.40.30.10">
    <property type="entry name" value="Glutaredoxin"/>
    <property type="match status" value="1"/>
</dbReference>
<evidence type="ECO:0000259" key="2">
    <source>
        <dbReference type="PROSITE" id="PS50404"/>
    </source>
</evidence>
<evidence type="ECO:0000259" key="3">
    <source>
        <dbReference type="PROSITE" id="PS50405"/>
    </source>
</evidence>
<keyword evidence="5" id="KW-1185">Reference proteome</keyword>
<dbReference type="EMBL" id="JAUSVX010000030">
    <property type="protein sequence ID" value="MDQ0475116.1"/>
    <property type="molecule type" value="Genomic_DNA"/>
</dbReference>
<dbReference type="CDD" id="cd03056">
    <property type="entry name" value="GST_N_4"/>
    <property type="match status" value="1"/>
</dbReference>
<dbReference type="SUPFAM" id="SSF47616">
    <property type="entry name" value="GST C-terminal domain-like"/>
    <property type="match status" value="1"/>
</dbReference>
<dbReference type="PROSITE" id="PS50404">
    <property type="entry name" value="GST_NTER"/>
    <property type="match status" value="1"/>
</dbReference>
<dbReference type="PANTHER" id="PTHR44051:SF2">
    <property type="entry name" value="HYPOTHETICAL GLUTATHIONE S-TRANSFERASE LIKE PROTEIN"/>
    <property type="match status" value="1"/>
</dbReference>
<dbReference type="InterPro" id="IPR036282">
    <property type="entry name" value="Glutathione-S-Trfase_C_sf"/>
</dbReference>
<dbReference type="RefSeq" id="WP_307285877.1">
    <property type="nucleotide sequence ID" value="NZ_JAUSVX010000030.1"/>
</dbReference>
<dbReference type="Proteomes" id="UP001242480">
    <property type="component" value="Unassembled WGS sequence"/>
</dbReference>
<evidence type="ECO:0000313" key="4">
    <source>
        <dbReference type="EMBL" id="MDQ0475116.1"/>
    </source>
</evidence>